<dbReference type="STRING" id="1423796.FC24_GL001418"/>
<dbReference type="InterPro" id="IPR039445">
    <property type="entry name" value="DauR-like_HTH"/>
</dbReference>
<dbReference type="AlphaFoldDB" id="A0A0R2DAA8"/>
<name>A0A0R2DAA8_9LACO</name>
<dbReference type="Pfam" id="PF08348">
    <property type="entry name" value="PAS_6"/>
    <property type="match status" value="1"/>
</dbReference>
<dbReference type="OrthoDB" id="9796595at2"/>
<evidence type="ECO:0000313" key="3">
    <source>
        <dbReference type="EMBL" id="KRM97654.1"/>
    </source>
</evidence>
<evidence type="ECO:0000313" key="4">
    <source>
        <dbReference type="Proteomes" id="UP000051638"/>
    </source>
</evidence>
<dbReference type="EMBL" id="AYYI01000038">
    <property type="protein sequence ID" value="KRM97654.1"/>
    <property type="molecule type" value="Genomic_DNA"/>
</dbReference>
<dbReference type="PATRIC" id="fig|1423796.3.peg.1445"/>
<keyword evidence="4" id="KW-1185">Reference proteome</keyword>
<proteinExistence type="predicted"/>
<evidence type="ECO:0008006" key="5">
    <source>
        <dbReference type="Google" id="ProtNLM"/>
    </source>
</evidence>
<protein>
    <recommendedName>
        <fullName evidence="5">Transcriptional regulator</fullName>
    </recommendedName>
</protein>
<dbReference type="Proteomes" id="UP000051638">
    <property type="component" value="Unassembled WGS sequence"/>
</dbReference>
<evidence type="ECO:0000259" key="2">
    <source>
        <dbReference type="Pfam" id="PF13309"/>
    </source>
</evidence>
<dbReference type="InterPro" id="IPR013559">
    <property type="entry name" value="YheO"/>
</dbReference>
<dbReference type="PANTHER" id="PTHR35568:SF1">
    <property type="entry name" value="TRANSCRIPTIONAL REGULATOR DAUR"/>
    <property type="match status" value="1"/>
</dbReference>
<gene>
    <name evidence="3" type="ORF">FC24_GL001418</name>
</gene>
<feature type="domain" description="YheO-like" evidence="1">
    <location>
        <begin position="7"/>
        <end position="121"/>
    </location>
</feature>
<accession>A0A0R2DAA8</accession>
<evidence type="ECO:0000259" key="1">
    <source>
        <dbReference type="Pfam" id="PF08348"/>
    </source>
</evidence>
<reference evidence="3 4" key="1">
    <citation type="journal article" date="2015" name="Genome Announc.">
        <title>Expanding the biotechnology potential of lactobacilli through comparative genomics of 213 strains and associated genera.</title>
        <authorList>
            <person name="Sun Z."/>
            <person name="Harris H.M."/>
            <person name="McCann A."/>
            <person name="Guo C."/>
            <person name="Argimon S."/>
            <person name="Zhang W."/>
            <person name="Yang X."/>
            <person name="Jeffery I.B."/>
            <person name="Cooney J.C."/>
            <person name="Kagawa T.F."/>
            <person name="Liu W."/>
            <person name="Song Y."/>
            <person name="Salvetti E."/>
            <person name="Wrobel A."/>
            <person name="Rasinkangas P."/>
            <person name="Parkhill J."/>
            <person name="Rea M.C."/>
            <person name="O'Sullivan O."/>
            <person name="Ritari J."/>
            <person name="Douillard F.P."/>
            <person name="Paul Ross R."/>
            <person name="Yang R."/>
            <person name="Briner A.E."/>
            <person name="Felis G.E."/>
            <person name="de Vos W.M."/>
            <person name="Barrangou R."/>
            <person name="Klaenhammer T.R."/>
            <person name="Caufield P.W."/>
            <person name="Cui Y."/>
            <person name="Zhang H."/>
            <person name="O'Toole P.W."/>
        </authorList>
    </citation>
    <scope>NUCLEOTIDE SEQUENCE [LARGE SCALE GENOMIC DNA]</scope>
    <source>
        <strain evidence="3 4">DSM 20253</strain>
    </source>
</reference>
<comment type="caution">
    <text evidence="3">The sequence shown here is derived from an EMBL/GenBank/DDBJ whole genome shotgun (WGS) entry which is preliminary data.</text>
</comment>
<sequence length="213" mass="23872">MSTDDKLKFLNQVAKALAGQFGENCEIVIHRVDPNDMNHTIVSIENGQVSSRQLGDGPSQVVLETLKKDPAELKDHINYITHTHDGRVLKSSTLYLKDKKGNLEAIFAINYDISNLIMAENVLHSFTDVKSKDSKDEPNIIPQNVNELLDDLIQESVNRVGKPVALMSKEDKVNSIQFLNSKGAFLITKSGDKVSQYFNISKYTLYSYIDAKK</sequence>
<dbReference type="RefSeq" id="WP_057873985.1">
    <property type="nucleotide sequence ID" value="NZ_AYYI01000038.1"/>
</dbReference>
<feature type="domain" description="Transcriptional regulator DauR-like HTH" evidence="2">
    <location>
        <begin position="149"/>
        <end position="210"/>
    </location>
</feature>
<dbReference type="InterPro" id="IPR039446">
    <property type="entry name" value="DauR-like"/>
</dbReference>
<dbReference type="Pfam" id="PF13309">
    <property type="entry name" value="HTH_22"/>
    <property type="match status" value="1"/>
</dbReference>
<dbReference type="PANTHER" id="PTHR35568">
    <property type="entry name" value="TRANSCRIPTIONAL REGULATOR DAUR"/>
    <property type="match status" value="1"/>
</dbReference>
<organism evidence="3 4">
    <name type="scientific">Loigolactobacillus rennini DSM 20253</name>
    <dbReference type="NCBI Taxonomy" id="1423796"/>
    <lineage>
        <taxon>Bacteria</taxon>
        <taxon>Bacillati</taxon>
        <taxon>Bacillota</taxon>
        <taxon>Bacilli</taxon>
        <taxon>Lactobacillales</taxon>
        <taxon>Lactobacillaceae</taxon>
        <taxon>Loigolactobacillus</taxon>
    </lineage>
</organism>